<dbReference type="EMBL" id="BARS01031114">
    <property type="protein sequence ID" value="GAG27948.1"/>
    <property type="molecule type" value="Genomic_DNA"/>
</dbReference>
<dbReference type="PANTHER" id="PTHR34047:SF8">
    <property type="entry name" value="PROTEIN YKFC"/>
    <property type="match status" value="1"/>
</dbReference>
<dbReference type="AlphaFoldDB" id="X0WU00"/>
<sequence>MVLDSGRNAHQAIKKARQYINRGYTWVVDIDLEKYFDTVNHDKLMSLIVREVKDKRVLKLIRAYLNLRGND</sequence>
<dbReference type="InterPro" id="IPR043502">
    <property type="entry name" value="DNA/RNA_pol_sf"/>
</dbReference>
<dbReference type="InterPro" id="IPR051083">
    <property type="entry name" value="GrpII_Intron_Splice-Mob/Def"/>
</dbReference>
<proteinExistence type="predicted"/>
<protein>
    <submittedName>
        <fullName evidence="1">Uncharacterized protein</fullName>
    </submittedName>
</protein>
<name>X0WU00_9ZZZZ</name>
<reference evidence="1" key="1">
    <citation type="journal article" date="2014" name="Front. Microbiol.">
        <title>High frequency of phylogenetically diverse reductive dehalogenase-homologous genes in deep subseafloor sedimentary metagenomes.</title>
        <authorList>
            <person name="Kawai M."/>
            <person name="Futagami T."/>
            <person name="Toyoda A."/>
            <person name="Takaki Y."/>
            <person name="Nishi S."/>
            <person name="Hori S."/>
            <person name="Arai W."/>
            <person name="Tsubouchi T."/>
            <person name="Morono Y."/>
            <person name="Uchiyama I."/>
            <person name="Ito T."/>
            <person name="Fujiyama A."/>
            <person name="Inagaki F."/>
            <person name="Takami H."/>
        </authorList>
    </citation>
    <scope>NUCLEOTIDE SEQUENCE</scope>
    <source>
        <strain evidence="1">Expedition CK06-06</strain>
    </source>
</reference>
<dbReference type="PANTHER" id="PTHR34047">
    <property type="entry name" value="NUCLEAR INTRON MATURASE 1, MITOCHONDRIAL-RELATED"/>
    <property type="match status" value="1"/>
</dbReference>
<gene>
    <name evidence="1" type="ORF">S01H1_48450</name>
</gene>
<comment type="caution">
    <text evidence="1">The sequence shown here is derived from an EMBL/GenBank/DDBJ whole genome shotgun (WGS) entry which is preliminary data.</text>
</comment>
<accession>X0WU00</accession>
<evidence type="ECO:0000313" key="1">
    <source>
        <dbReference type="EMBL" id="GAG27948.1"/>
    </source>
</evidence>
<dbReference type="SUPFAM" id="SSF56672">
    <property type="entry name" value="DNA/RNA polymerases"/>
    <property type="match status" value="1"/>
</dbReference>
<organism evidence="1">
    <name type="scientific">marine sediment metagenome</name>
    <dbReference type="NCBI Taxonomy" id="412755"/>
    <lineage>
        <taxon>unclassified sequences</taxon>
        <taxon>metagenomes</taxon>
        <taxon>ecological metagenomes</taxon>
    </lineage>
</organism>